<feature type="domain" description="DinB-like" evidence="8">
    <location>
        <begin position="362"/>
        <end position="494"/>
    </location>
</feature>
<reference evidence="9" key="1">
    <citation type="journal article" date="2020" name="Stud. Mycol.">
        <title>101 Dothideomycetes genomes: a test case for predicting lifestyles and emergence of pathogens.</title>
        <authorList>
            <person name="Haridas S."/>
            <person name="Albert R."/>
            <person name="Binder M."/>
            <person name="Bloem J."/>
            <person name="Labutti K."/>
            <person name="Salamov A."/>
            <person name="Andreopoulos B."/>
            <person name="Baker S."/>
            <person name="Barry K."/>
            <person name="Bills G."/>
            <person name="Bluhm B."/>
            <person name="Cannon C."/>
            <person name="Castanera R."/>
            <person name="Culley D."/>
            <person name="Daum C."/>
            <person name="Ezra D."/>
            <person name="Gonzalez J."/>
            <person name="Henrissat B."/>
            <person name="Kuo A."/>
            <person name="Liang C."/>
            <person name="Lipzen A."/>
            <person name="Lutzoni F."/>
            <person name="Magnuson J."/>
            <person name="Mondo S."/>
            <person name="Nolan M."/>
            <person name="Ohm R."/>
            <person name="Pangilinan J."/>
            <person name="Park H.-J."/>
            <person name="Ramirez L."/>
            <person name="Alfaro M."/>
            <person name="Sun H."/>
            <person name="Tritt A."/>
            <person name="Yoshinaga Y."/>
            <person name="Zwiers L.-H."/>
            <person name="Turgeon B."/>
            <person name="Goodwin S."/>
            <person name="Spatafora J."/>
            <person name="Crous P."/>
            <person name="Grigoriev I."/>
        </authorList>
    </citation>
    <scope>NUCLEOTIDE SEQUENCE</scope>
    <source>
        <strain evidence="9">Tuck. ex Michener</strain>
    </source>
</reference>
<evidence type="ECO:0000313" key="10">
    <source>
        <dbReference type="Proteomes" id="UP000800092"/>
    </source>
</evidence>
<evidence type="ECO:0000259" key="8">
    <source>
        <dbReference type="Pfam" id="PF12867"/>
    </source>
</evidence>
<organism evidence="9 10">
    <name type="scientific">Viridothelium virens</name>
    <name type="common">Speckled blister lichen</name>
    <name type="synonym">Trypethelium virens</name>
    <dbReference type="NCBI Taxonomy" id="1048519"/>
    <lineage>
        <taxon>Eukaryota</taxon>
        <taxon>Fungi</taxon>
        <taxon>Dikarya</taxon>
        <taxon>Ascomycota</taxon>
        <taxon>Pezizomycotina</taxon>
        <taxon>Dothideomycetes</taxon>
        <taxon>Dothideomycetes incertae sedis</taxon>
        <taxon>Trypetheliales</taxon>
        <taxon>Trypetheliaceae</taxon>
        <taxon>Viridothelium</taxon>
    </lineage>
</organism>
<sequence>MPKQADREVSIIDIRRETTERSLREEILSGLGAPNGMEKKLPTMLLYDEAGLRLFEKITYLEEYYLTNAEIEVLTMYAEQIAQRIPEGSMVVELGSGNLRKVKILLQALDQMGKKIEYYALDLDLKELKRTFAEVQTVNSAEYKSVKLSGLHGTYNDGLEWLQQAANLRKPKTLLWLGSSVGNFTRPEAGEFLKMCRGALGTRDQLIVGVDGCKEPNRVFHAYNDREGVTHAFVLNGLRQANRLLGTDAFKRDDWKVFGEYDAEAGRHQAFVYPTQDVIIEGVCIKQGERCRIEHSYKYSDDESERLWEDAGFVEATRWSNGAANYALHMLSKPMFSFSLKPEEYAKHPVPSVEEWRNGWAAWDVVTQGMISKDELLSKPIKLRNACIFYVGHIPAFLDIQLTRVAGITPTEPAYYHKIFERGIDPDVDNPDKCHAHSEIPDTWPPLEELLEYQTRVRQRVLDLYESGAPFDNRKIGRALWLGLEHEAMHLETLLYMLIQSEKTLPPPSTVKPDFEAMARAAEAKALPNDWKDIPATTLSLGMDDPETTSGPERFFGWDAEKPSRAVPVHGFFAKSRPITNGEYARYLYHSEISTIPAGWAESIDESGVETNGVSHVNGGHMNGEKMTNGDSQLGSFVRNKFVKTVYGPVALSRALDWPAVASYDELAGCAAWMGGRIPTVEEVESIYKYAEQAKVLDAHNAIEKTIPAVNAHLVNDGVEETPPSKNFPKDISTAAARSDPHSLFLNLEGCNVGFKHWHPMPISGHGAKLCGRAEMGGVWEWTSSALEKHGGYEPMELYPGFSADFFDGKHNIVLGGSWATHPRLAGRKSFVNWYQRNYPYVWAGARVVRDK</sequence>
<dbReference type="GO" id="GO:0008168">
    <property type="term" value="F:methyltransferase activity"/>
    <property type="evidence" value="ECO:0007669"/>
    <property type="project" value="UniProtKB-KW"/>
</dbReference>
<evidence type="ECO:0000256" key="4">
    <source>
        <dbReference type="ARBA" id="ARBA00023004"/>
    </source>
</evidence>
<dbReference type="GO" id="GO:0032259">
    <property type="term" value="P:methylation"/>
    <property type="evidence" value="ECO:0007669"/>
    <property type="project" value="UniProtKB-KW"/>
</dbReference>
<accession>A0A6A6HRS4</accession>
<evidence type="ECO:0000256" key="2">
    <source>
        <dbReference type="ARBA" id="ARBA00022679"/>
    </source>
</evidence>
<dbReference type="InterPro" id="IPR042095">
    <property type="entry name" value="SUMF_sf"/>
</dbReference>
<dbReference type="InterPro" id="IPR051128">
    <property type="entry name" value="EgtD_Methyltrsf_superfamily"/>
</dbReference>
<dbReference type="InterPro" id="IPR024775">
    <property type="entry name" value="DinB-like"/>
</dbReference>
<dbReference type="InterPro" id="IPR029063">
    <property type="entry name" value="SAM-dependent_MTases_sf"/>
</dbReference>
<dbReference type="InterPro" id="IPR016187">
    <property type="entry name" value="CTDL_fold"/>
</dbReference>
<comment type="pathway">
    <text evidence="5">Amino-acid biosynthesis; ergothioneine biosynthesis.</text>
</comment>
<dbReference type="SUPFAM" id="SSF56436">
    <property type="entry name" value="C-type lectin-like"/>
    <property type="match status" value="1"/>
</dbReference>
<proteinExistence type="predicted"/>
<evidence type="ECO:0008006" key="11">
    <source>
        <dbReference type="Google" id="ProtNLM"/>
    </source>
</evidence>
<feature type="domain" description="Histidine-specific methyltransferase SAM-dependent" evidence="7">
    <location>
        <begin position="24"/>
        <end position="332"/>
    </location>
</feature>
<dbReference type="Proteomes" id="UP000800092">
    <property type="component" value="Unassembled WGS sequence"/>
</dbReference>
<evidence type="ECO:0000313" key="9">
    <source>
        <dbReference type="EMBL" id="KAF2240140.1"/>
    </source>
</evidence>
<dbReference type="InterPro" id="IPR019257">
    <property type="entry name" value="MeTrfase_dom"/>
</dbReference>
<evidence type="ECO:0000259" key="6">
    <source>
        <dbReference type="Pfam" id="PF03781"/>
    </source>
</evidence>
<dbReference type="InterPro" id="IPR017805">
    <property type="entry name" value="SAM_MeTrfase_EasF-type_put"/>
</dbReference>
<keyword evidence="1" id="KW-0489">Methyltransferase</keyword>
<dbReference type="Pfam" id="PF12867">
    <property type="entry name" value="DinB_2"/>
    <property type="match status" value="1"/>
</dbReference>
<keyword evidence="4" id="KW-0408">Iron</keyword>
<dbReference type="PANTHER" id="PTHR43397:SF1">
    <property type="entry name" value="ERGOTHIONEINE BIOSYNTHESIS PROTEIN 1"/>
    <property type="match status" value="1"/>
</dbReference>
<evidence type="ECO:0000256" key="1">
    <source>
        <dbReference type="ARBA" id="ARBA00022603"/>
    </source>
</evidence>
<evidence type="ECO:0000259" key="7">
    <source>
        <dbReference type="Pfam" id="PF10017"/>
    </source>
</evidence>
<dbReference type="InterPro" id="IPR005532">
    <property type="entry name" value="SUMF_dom"/>
</dbReference>
<dbReference type="Gene3D" id="3.90.1580.10">
    <property type="entry name" value="paralog of FGE (formylglycine-generating enzyme)"/>
    <property type="match status" value="1"/>
</dbReference>
<dbReference type="OrthoDB" id="659at2759"/>
<gene>
    <name evidence="9" type="ORF">EV356DRAFT_438136</name>
</gene>
<keyword evidence="2" id="KW-0808">Transferase</keyword>
<dbReference type="Gene3D" id="3.40.50.150">
    <property type="entry name" value="Vaccinia Virus protein VP39"/>
    <property type="match status" value="1"/>
</dbReference>
<feature type="domain" description="Sulfatase-modifying factor enzyme-like" evidence="6">
    <location>
        <begin position="553"/>
        <end position="850"/>
    </location>
</feature>
<protein>
    <recommendedName>
        <fullName evidence="11">DUF323 domain protein</fullName>
    </recommendedName>
</protein>
<evidence type="ECO:0000256" key="5">
    <source>
        <dbReference type="ARBA" id="ARBA00037882"/>
    </source>
</evidence>
<dbReference type="PANTHER" id="PTHR43397">
    <property type="entry name" value="ERGOTHIONEINE BIOSYNTHESIS PROTEIN 1"/>
    <property type="match status" value="1"/>
</dbReference>
<dbReference type="Pfam" id="PF03781">
    <property type="entry name" value="FGE-sulfatase"/>
    <property type="match status" value="1"/>
</dbReference>
<dbReference type="NCBIfam" id="TIGR03439">
    <property type="entry name" value="methyl_EasF"/>
    <property type="match status" value="1"/>
</dbReference>
<dbReference type="AlphaFoldDB" id="A0A6A6HRS4"/>
<keyword evidence="3" id="KW-0560">Oxidoreductase</keyword>
<dbReference type="Pfam" id="PF10017">
    <property type="entry name" value="Methyltransf_33"/>
    <property type="match status" value="1"/>
</dbReference>
<name>A0A6A6HRS4_VIRVR</name>
<dbReference type="EMBL" id="ML991771">
    <property type="protein sequence ID" value="KAF2240140.1"/>
    <property type="molecule type" value="Genomic_DNA"/>
</dbReference>
<evidence type="ECO:0000256" key="3">
    <source>
        <dbReference type="ARBA" id="ARBA00023002"/>
    </source>
</evidence>
<keyword evidence="10" id="KW-1185">Reference proteome</keyword>